<evidence type="ECO:0000313" key="3">
    <source>
        <dbReference type="Proteomes" id="UP001628179"/>
    </source>
</evidence>
<feature type="signal peptide" evidence="1">
    <location>
        <begin position="1"/>
        <end position="20"/>
    </location>
</feature>
<dbReference type="Pfam" id="PF11578">
    <property type="entry name" value="DUF3237"/>
    <property type="match status" value="1"/>
</dbReference>
<dbReference type="Gene3D" id="2.40.160.20">
    <property type="match status" value="1"/>
</dbReference>
<accession>A0ABQ0GEZ3</accession>
<keyword evidence="1" id="KW-0732">Signal</keyword>
<organism evidence="2 3">
    <name type="scientific">Madurella fahalii</name>
    <dbReference type="NCBI Taxonomy" id="1157608"/>
    <lineage>
        <taxon>Eukaryota</taxon>
        <taxon>Fungi</taxon>
        <taxon>Dikarya</taxon>
        <taxon>Ascomycota</taxon>
        <taxon>Pezizomycotina</taxon>
        <taxon>Sordariomycetes</taxon>
        <taxon>Sordariomycetidae</taxon>
        <taxon>Sordariales</taxon>
        <taxon>Sordariales incertae sedis</taxon>
        <taxon>Madurella</taxon>
    </lineage>
</organism>
<sequence length="166" mass="17684">MKSLTTLLVLAATVFTQANANRGPAPPRLSLLFTANVTATTPIVIGDRPDGTRIAYPFTGGTFRGPRLNGTLLPVGADFSILRPGNQFSSDGVAVLQTSDGANILFKDLGHQSGDFVYGSATFETGAEQYRWINTAIAISRARVSTENTGGSVELEVFMVRCLRLC</sequence>
<dbReference type="InterPro" id="IPR020915">
    <property type="entry name" value="UPF0311"/>
</dbReference>
<reference evidence="2 3" key="1">
    <citation type="submission" date="2024-09" db="EMBL/GenBank/DDBJ databases">
        <title>Itraconazole resistance in Madurella fahalii resulting from another homologue of gene encoding cytochrome P450 14-alpha sterol demethylase (CYP51).</title>
        <authorList>
            <person name="Yoshioka I."/>
            <person name="Fahal A.H."/>
            <person name="Kaneko S."/>
            <person name="Yaguchi T."/>
        </authorList>
    </citation>
    <scope>NUCLEOTIDE SEQUENCE [LARGE SCALE GENOMIC DNA]</scope>
    <source>
        <strain evidence="2 3">IFM 68171</strain>
    </source>
</reference>
<dbReference type="RefSeq" id="XP_070918071.1">
    <property type="nucleotide sequence ID" value="XM_071061970.1"/>
</dbReference>
<gene>
    <name evidence="2" type="ORF">MFIFM68171_06550</name>
</gene>
<protein>
    <submittedName>
        <fullName evidence="2">Uncharacterized protein</fullName>
    </submittedName>
</protein>
<dbReference type="GeneID" id="98177293"/>
<keyword evidence="3" id="KW-1185">Reference proteome</keyword>
<dbReference type="PANTHER" id="PTHR37315:SF1">
    <property type="entry name" value="UPF0311 PROTEIN BLR7842"/>
    <property type="match status" value="1"/>
</dbReference>
<comment type="caution">
    <text evidence="2">The sequence shown here is derived from an EMBL/GenBank/DDBJ whole genome shotgun (WGS) entry which is preliminary data.</text>
</comment>
<dbReference type="EMBL" id="BAAFSV010000003">
    <property type="protein sequence ID" value="GAB1316340.1"/>
    <property type="molecule type" value="Genomic_DNA"/>
</dbReference>
<dbReference type="PANTHER" id="PTHR37315">
    <property type="entry name" value="UPF0311 PROTEIN BLR7842"/>
    <property type="match status" value="1"/>
</dbReference>
<feature type="chain" id="PRO_5046225149" evidence="1">
    <location>
        <begin position="21"/>
        <end position="166"/>
    </location>
</feature>
<dbReference type="Proteomes" id="UP001628179">
    <property type="component" value="Unassembled WGS sequence"/>
</dbReference>
<evidence type="ECO:0000256" key="1">
    <source>
        <dbReference type="SAM" id="SignalP"/>
    </source>
</evidence>
<evidence type="ECO:0000313" key="2">
    <source>
        <dbReference type="EMBL" id="GAB1316340.1"/>
    </source>
</evidence>
<proteinExistence type="predicted"/>
<name>A0ABQ0GEZ3_9PEZI</name>